<accession>A0ACC2UVY8</accession>
<name>A0ACC2UVY8_9TREE</name>
<comment type="caution">
    <text evidence="1">The sequence shown here is derived from an EMBL/GenBank/DDBJ whole genome shotgun (WGS) entry which is preliminary data.</text>
</comment>
<organism evidence="1 2">
    <name type="scientific">Naganishia adeliensis</name>
    <dbReference type="NCBI Taxonomy" id="92952"/>
    <lineage>
        <taxon>Eukaryota</taxon>
        <taxon>Fungi</taxon>
        <taxon>Dikarya</taxon>
        <taxon>Basidiomycota</taxon>
        <taxon>Agaricomycotina</taxon>
        <taxon>Tremellomycetes</taxon>
        <taxon>Filobasidiales</taxon>
        <taxon>Filobasidiaceae</taxon>
        <taxon>Naganishia</taxon>
    </lineage>
</organism>
<proteinExistence type="predicted"/>
<dbReference type="Proteomes" id="UP001230649">
    <property type="component" value="Unassembled WGS sequence"/>
</dbReference>
<sequence length="547" mass="60389">MAYALHNLATTAVEGVDFPFLSQIQQVSPVPQPAVPPAPSAQGQTLSAQPSPQPQASAQGLAQTAPQSWQPQAQTTHHQPDVQHSAQLQVPTNTSQSRSPGPAIVNPSVGLNTANGSIVPNSANPNVDPSILPQTAPQPSFPQTQPIQPAPSAAQLQAASQIQAAQLAQSQGFDGSRKRGRPRKYFDEASRRAAEVARRKRAKYGGNPDESDGASESGTGGPEPAPRPPTKKEERRPYLHYQMDYGHYDSSKPDALTARDVMVNWLGTGRNFADWLEWGMEKRNEVALELRVELKSHGMLDRDTVSIKQQITFIQRGCEEAKKYEKEKMDEPLTPFNATKVSYLVSRGLSSGQAYIEHTWPFYPKLRAVAADVNVPMPVSRPPRAPKPELPKGLSRFPPSGLSFDNGGTDFSNMDDALDPALTGAEPSASEVLAVTSWANQLLNQESQRRQTGKTANLPGMDDAESLRILREKEKWELEKLQIRQKLELEKEQMKMKDKNAERDTHIQSILVFRDLLKDGLKRNEAGRIVWRENWDQIKASMDADDN</sequence>
<evidence type="ECO:0000313" key="2">
    <source>
        <dbReference type="Proteomes" id="UP001230649"/>
    </source>
</evidence>
<evidence type="ECO:0000313" key="1">
    <source>
        <dbReference type="EMBL" id="KAJ9091023.1"/>
    </source>
</evidence>
<reference evidence="1" key="1">
    <citation type="submission" date="2023-04" db="EMBL/GenBank/DDBJ databases">
        <title>Draft Genome sequencing of Naganishia species isolated from polar environments using Oxford Nanopore Technology.</title>
        <authorList>
            <person name="Leo P."/>
            <person name="Venkateswaran K."/>
        </authorList>
    </citation>
    <scope>NUCLEOTIDE SEQUENCE</scope>
    <source>
        <strain evidence="1">MNA-CCFEE 5262</strain>
    </source>
</reference>
<protein>
    <submittedName>
        <fullName evidence="1">Uncharacterized protein</fullName>
    </submittedName>
</protein>
<dbReference type="EMBL" id="JASBWS010000216">
    <property type="protein sequence ID" value="KAJ9091023.1"/>
    <property type="molecule type" value="Genomic_DNA"/>
</dbReference>
<keyword evidence="2" id="KW-1185">Reference proteome</keyword>
<gene>
    <name evidence="1" type="ORF">QFC20_007758</name>
</gene>